<dbReference type="OrthoDB" id="2420489at2759"/>
<keyword evidence="1" id="KW-0472">Membrane</keyword>
<evidence type="ECO:0000256" key="1">
    <source>
        <dbReference type="SAM" id="Phobius"/>
    </source>
</evidence>
<proteinExistence type="predicted"/>
<reference evidence="2 3" key="1">
    <citation type="journal article" date="2019" name="Environ. Microbiol.">
        <title>At the nexus of three kingdoms: the genome of the mycorrhizal fungus Gigaspora margarita provides insights into plant, endobacterial and fungal interactions.</title>
        <authorList>
            <person name="Venice F."/>
            <person name="Ghignone S."/>
            <person name="Salvioli di Fossalunga A."/>
            <person name="Amselem J."/>
            <person name="Novero M."/>
            <person name="Xianan X."/>
            <person name="Sedzielewska Toro K."/>
            <person name="Morin E."/>
            <person name="Lipzen A."/>
            <person name="Grigoriev I.V."/>
            <person name="Henrissat B."/>
            <person name="Martin F.M."/>
            <person name="Bonfante P."/>
        </authorList>
    </citation>
    <scope>NUCLEOTIDE SEQUENCE [LARGE SCALE GENOMIC DNA]</scope>
    <source>
        <strain evidence="2 3">BEG34</strain>
    </source>
</reference>
<feature type="transmembrane region" description="Helical" evidence="1">
    <location>
        <begin position="103"/>
        <end position="126"/>
    </location>
</feature>
<gene>
    <name evidence="2" type="ORF">F8M41_013767</name>
</gene>
<dbReference type="EMBL" id="WTPW01000029">
    <property type="protein sequence ID" value="KAF0557243.1"/>
    <property type="molecule type" value="Genomic_DNA"/>
</dbReference>
<keyword evidence="3" id="KW-1185">Reference proteome</keyword>
<feature type="transmembrane region" description="Helical" evidence="1">
    <location>
        <begin position="20"/>
        <end position="42"/>
    </location>
</feature>
<accession>A0A8H4B3L9</accession>
<protein>
    <submittedName>
        <fullName evidence="2">Uncharacterized protein</fullName>
    </submittedName>
</protein>
<dbReference type="Proteomes" id="UP000439903">
    <property type="component" value="Unassembled WGS sequence"/>
</dbReference>
<keyword evidence="1" id="KW-0812">Transmembrane</keyword>
<dbReference type="AlphaFoldDB" id="A0A8H4B3L9"/>
<keyword evidence="1" id="KW-1133">Transmembrane helix</keyword>
<sequence length="127" mass="14188">MILFGMSNGILELHSIDDTYLTLALTPIVATVVFMMYTIFGCDSIATEVITSTFGCGHVLSWLVVPSIYTAETANEMGNIPFTCPDSYNYSLPILHTTCQIRAINLIFIWAYPTFLVFSVVCYLYCK</sequence>
<name>A0A8H4B3L9_GIGMA</name>
<organism evidence="2 3">
    <name type="scientific">Gigaspora margarita</name>
    <dbReference type="NCBI Taxonomy" id="4874"/>
    <lineage>
        <taxon>Eukaryota</taxon>
        <taxon>Fungi</taxon>
        <taxon>Fungi incertae sedis</taxon>
        <taxon>Mucoromycota</taxon>
        <taxon>Glomeromycotina</taxon>
        <taxon>Glomeromycetes</taxon>
        <taxon>Diversisporales</taxon>
        <taxon>Gigasporaceae</taxon>
        <taxon>Gigaspora</taxon>
    </lineage>
</organism>
<evidence type="ECO:0000313" key="2">
    <source>
        <dbReference type="EMBL" id="KAF0557243.1"/>
    </source>
</evidence>
<feature type="transmembrane region" description="Helical" evidence="1">
    <location>
        <begin position="49"/>
        <end position="69"/>
    </location>
</feature>
<evidence type="ECO:0000313" key="3">
    <source>
        <dbReference type="Proteomes" id="UP000439903"/>
    </source>
</evidence>
<comment type="caution">
    <text evidence="2">The sequence shown here is derived from an EMBL/GenBank/DDBJ whole genome shotgun (WGS) entry which is preliminary data.</text>
</comment>